<comment type="caution">
    <text evidence="1">The sequence shown here is derived from an EMBL/GenBank/DDBJ whole genome shotgun (WGS) entry which is preliminary data.</text>
</comment>
<proteinExistence type="predicted"/>
<keyword evidence="2" id="KW-1185">Reference proteome</keyword>
<name>A0A370HKV6_9NOCA</name>
<evidence type="ECO:0000313" key="1">
    <source>
        <dbReference type="EMBL" id="RDI59077.1"/>
    </source>
</evidence>
<dbReference type="RefSeq" id="WP_068002072.1">
    <property type="nucleotide sequence ID" value="NZ_QQBC01000019.1"/>
</dbReference>
<dbReference type="AlphaFoldDB" id="A0A370HKV6"/>
<reference evidence="1 2" key="1">
    <citation type="submission" date="2018-07" db="EMBL/GenBank/DDBJ databases">
        <title>Genomic Encyclopedia of Type Strains, Phase IV (KMG-IV): sequencing the most valuable type-strain genomes for metagenomic binning, comparative biology and taxonomic classification.</title>
        <authorList>
            <person name="Goeker M."/>
        </authorList>
    </citation>
    <scope>NUCLEOTIDE SEQUENCE [LARGE SCALE GENOMIC DNA]</scope>
    <source>
        <strain evidence="1 2">DSM 44290</strain>
    </source>
</reference>
<dbReference type="EMBL" id="QQBC01000019">
    <property type="protein sequence ID" value="RDI59077.1"/>
    <property type="molecule type" value="Genomic_DNA"/>
</dbReference>
<dbReference type="Proteomes" id="UP000254869">
    <property type="component" value="Unassembled WGS sequence"/>
</dbReference>
<gene>
    <name evidence="1" type="ORF">DFR76_11938</name>
</gene>
<organism evidence="1 2">
    <name type="scientific">Nocardia pseudobrasiliensis</name>
    <dbReference type="NCBI Taxonomy" id="45979"/>
    <lineage>
        <taxon>Bacteria</taxon>
        <taxon>Bacillati</taxon>
        <taxon>Actinomycetota</taxon>
        <taxon>Actinomycetes</taxon>
        <taxon>Mycobacteriales</taxon>
        <taxon>Nocardiaceae</taxon>
        <taxon>Nocardia</taxon>
    </lineage>
</organism>
<evidence type="ECO:0000313" key="2">
    <source>
        <dbReference type="Proteomes" id="UP000254869"/>
    </source>
</evidence>
<accession>A0A370HKV6</accession>
<sequence length="90" mass="9884">MADVDQLEKLSSKELHDRAVDHAVRHADVKFLWGLLEQIPAAEAAAGDLGESEVDIKNVLSLLHDYAHAGEGPVAEALRPLYIEYLAEHT</sequence>
<dbReference type="STRING" id="1210086.GCA_001613105_04951"/>
<protein>
    <submittedName>
        <fullName evidence="1">Uncharacterized protein</fullName>
    </submittedName>
</protein>